<proteinExistence type="predicted"/>
<reference evidence="1 2" key="1">
    <citation type="journal article" date="2021" name="Commun. Biol.">
        <title>The genome of Shorea leprosula (Dipterocarpaceae) highlights the ecological relevance of drought in aseasonal tropical rainforests.</title>
        <authorList>
            <person name="Ng K.K.S."/>
            <person name="Kobayashi M.J."/>
            <person name="Fawcett J.A."/>
            <person name="Hatakeyama M."/>
            <person name="Paape T."/>
            <person name="Ng C.H."/>
            <person name="Ang C.C."/>
            <person name="Tnah L.H."/>
            <person name="Lee C.T."/>
            <person name="Nishiyama T."/>
            <person name="Sese J."/>
            <person name="O'Brien M.J."/>
            <person name="Copetti D."/>
            <person name="Mohd Noor M.I."/>
            <person name="Ong R.C."/>
            <person name="Putra M."/>
            <person name="Sireger I.Z."/>
            <person name="Indrioko S."/>
            <person name="Kosugi Y."/>
            <person name="Izuno A."/>
            <person name="Isagi Y."/>
            <person name="Lee S.L."/>
            <person name="Shimizu K.K."/>
        </authorList>
    </citation>
    <scope>NUCLEOTIDE SEQUENCE [LARGE SCALE GENOMIC DNA]</scope>
    <source>
        <strain evidence="1">214</strain>
    </source>
</reference>
<protein>
    <submittedName>
        <fullName evidence="1">Uncharacterized protein</fullName>
    </submittedName>
</protein>
<dbReference type="AlphaFoldDB" id="A0AAV5KZP3"/>
<evidence type="ECO:0000313" key="1">
    <source>
        <dbReference type="EMBL" id="GKV30191.1"/>
    </source>
</evidence>
<gene>
    <name evidence="1" type="ORF">SLEP1_g39035</name>
</gene>
<comment type="caution">
    <text evidence="1">The sequence shown here is derived from an EMBL/GenBank/DDBJ whole genome shotgun (WGS) entry which is preliminary data.</text>
</comment>
<sequence length="74" mass="8462">MSSSRSFVWHFSLRARTILWGLECISGISIEGAKETSHFKWKKLRVGSCNSLGSVHVSHMLIPGNLPRFWKEFV</sequence>
<evidence type="ECO:0000313" key="2">
    <source>
        <dbReference type="Proteomes" id="UP001054252"/>
    </source>
</evidence>
<organism evidence="1 2">
    <name type="scientific">Rubroshorea leprosula</name>
    <dbReference type="NCBI Taxonomy" id="152421"/>
    <lineage>
        <taxon>Eukaryota</taxon>
        <taxon>Viridiplantae</taxon>
        <taxon>Streptophyta</taxon>
        <taxon>Embryophyta</taxon>
        <taxon>Tracheophyta</taxon>
        <taxon>Spermatophyta</taxon>
        <taxon>Magnoliopsida</taxon>
        <taxon>eudicotyledons</taxon>
        <taxon>Gunneridae</taxon>
        <taxon>Pentapetalae</taxon>
        <taxon>rosids</taxon>
        <taxon>malvids</taxon>
        <taxon>Malvales</taxon>
        <taxon>Dipterocarpaceae</taxon>
        <taxon>Rubroshorea</taxon>
    </lineage>
</organism>
<name>A0AAV5KZP3_9ROSI</name>
<accession>A0AAV5KZP3</accession>
<keyword evidence="2" id="KW-1185">Reference proteome</keyword>
<dbReference type="Proteomes" id="UP001054252">
    <property type="component" value="Unassembled WGS sequence"/>
</dbReference>
<dbReference type="EMBL" id="BPVZ01000086">
    <property type="protein sequence ID" value="GKV30191.1"/>
    <property type="molecule type" value="Genomic_DNA"/>
</dbReference>